<dbReference type="STRING" id="13706.A0A1X2H9D1"/>
<keyword evidence="10" id="KW-0249">Electron transport</keyword>
<comment type="caution">
    <text evidence="19">The sequence shown here is derived from an EMBL/GenBank/DDBJ whole genome shotgun (WGS) entry which is preliminary data.</text>
</comment>
<dbReference type="PANTHER" id="PTHR40637:SF1">
    <property type="entry name" value="ESSS SUBUNIT OF NADH:UBIQUINONE OXIDOREDUCTASE (COMPLEX I) PROTEIN"/>
    <property type="match status" value="1"/>
</dbReference>
<dbReference type="InParanoid" id="A0A1X2H9D1"/>
<evidence type="ECO:0000256" key="16">
    <source>
        <dbReference type="ARBA" id="ARBA00046528"/>
    </source>
</evidence>
<comment type="function">
    <text evidence="1">Accessory subunit of the mitochondrial membrane respiratory chain NADH dehydrogenase (Complex I), that is believed not to be involved in catalysis. Complex I functions in the transfer of electrons from NADH to the respiratory chain. The immediate electron acceptor for the enzyme is believed to be ubiquinone.</text>
</comment>
<evidence type="ECO:0000256" key="9">
    <source>
        <dbReference type="ARBA" id="ARBA00022946"/>
    </source>
</evidence>
<feature type="compositionally biased region" description="Low complexity" evidence="17">
    <location>
        <begin position="1"/>
        <end position="14"/>
    </location>
</feature>
<keyword evidence="9" id="KW-0809">Transit peptide</keyword>
<dbReference type="PANTHER" id="PTHR40637">
    <property type="entry name" value="ESSS SUBUNIT OF NADH:UBIQUINONE OXIDOREDUCTASE (COMPLEX I) PROTEIN"/>
    <property type="match status" value="1"/>
</dbReference>
<keyword evidence="20" id="KW-1185">Reference proteome</keyword>
<evidence type="ECO:0000256" key="2">
    <source>
        <dbReference type="ARBA" id="ARBA00004434"/>
    </source>
</evidence>
<evidence type="ECO:0000256" key="7">
    <source>
        <dbReference type="ARBA" id="ARBA00022692"/>
    </source>
</evidence>
<evidence type="ECO:0000313" key="20">
    <source>
        <dbReference type="Proteomes" id="UP000242180"/>
    </source>
</evidence>
<dbReference type="Proteomes" id="UP000242180">
    <property type="component" value="Unassembled WGS sequence"/>
</dbReference>
<evidence type="ECO:0000256" key="13">
    <source>
        <dbReference type="ARBA" id="ARBA00023136"/>
    </source>
</evidence>
<feature type="transmembrane region" description="Helical" evidence="18">
    <location>
        <begin position="50"/>
        <end position="68"/>
    </location>
</feature>
<comment type="subunit">
    <text evidence="16">Complex I is composed of 45 different subunits. Interacts with BCAP31.</text>
</comment>
<keyword evidence="5" id="KW-0813">Transport</keyword>
<dbReference type="OMA" id="WETIFYY"/>
<sequence>MLARAFARSARLSRPTTMLRRGGGGGSPVNEPGGYLFSEKTRVKEDWENMWYAGMFGGFALVAVGLYYKPDTTVTTWATKQAEKNLKEKGISIHYEKSD</sequence>
<name>A0A1X2H9D1_SYNRA</name>
<dbReference type="EMBL" id="MCGN01000006">
    <property type="protein sequence ID" value="ORY95281.1"/>
    <property type="molecule type" value="Genomic_DNA"/>
</dbReference>
<evidence type="ECO:0000256" key="11">
    <source>
        <dbReference type="ARBA" id="ARBA00022989"/>
    </source>
</evidence>
<evidence type="ECO:0000256" key="10">
    <source>
        <dbReference type="ARBA" id="ARBA00022982"/>
    </source>
</evidence>
<keyword evidence="7 18" id="KW-0812">Transmembrane</keyword>
<dbReference type="Pfam" id="PF10183">
    <property type="entry name" value="ESSS"/>
    <property type="match status" value="1"/>
</dbReference>
<dbReference type="InterPro" id="IPR019329">
    <property type="entry name" value="NADH_UbQ_OxRdtase_ESSS_su"/>
</dbReference>
<keyword evidence="8" id="KW-0999">Mitochondrion inner membrane</keyword>
<evidence type="ECO:0000256" key="14">
    <source>
        <dbReference type="ARBA" id="ARBA00030753"/>
    </source>
</evidence>
<evidence type="ECO:0000256" key="15">
    <source>
        <dbReference type="ARBA" id="ARBA00031387"/>
    </source>
</evidence>
<evidence type="ECO:0000256" key="1">
    <source>
        <dbReference type="ARBA" id="ARBA00003195"/>
    </source>
</evidence>
<evidence type="ECO:0000256" key="8">
    <source>
        <dbReference type="ARBA" id="ARBA00022792"/>
    </source>
</evidence>
<dbReference type="GO" id="GO:0005743">
    <property type="term" value="C:mitochondrial inner membrane"/>
    <property type="evidence" value="ECO:0007669"/>
    <property type="project" value="UniProtKB-SubCell"/>
</dbReference>
<evidence type="ECO:0000256" key="4">
    <source>
        <dbReference type="ARBA" id="ARBA00018632"/>
    </source>
</evidence>
<gene>
    <name evidence="19" type="ORF">BCR43DRAFT_492733</name>
</gene>
<evidence type="ECO:0000256" key="18">
    <source>
        <dbReference type="SAM" id="Phobius"/>
    </source>
</evidence>
<keyword evidence="13 18" id="KW-0472">Membrane</keyword>
<evidence type="ECO:0000256" key="5">
    <source>
        <dbReference type="ARBA" id="ARBA00022448"/>
    </source>
</evidence>
<keyword evidence="6" id="KW-0679">Respiratory chain</keyword>
<feature type="region of interest" description="Disordered" evidence="17">
    <location>
        <begin position="1"/>
        <end position="33"/>
    </location>
</feature>
<organism evidence="19 20">
    <name type="scientific">Syncephalastrum racemosum</name>
    <name type="common">Filamentous fungus</name>
    <dbReference type="NCBI Taxonomy" id="13706"/>
    <lineage>
        <taxon>Eukaryota</taxon>
        <taxon>Fungi</taxon>
        <taxon>Fungi incertae sedis</taxon>
        <taxon>Mucoromycota</taxon>
        <taxon>Mucoromycotina</taxon>
        <taxon>Mucoromycetes</taxon>
        <taxon>Mucorales</taxon>
        <taxon>Syncephalastraceae</taxon>
        <taxon>Syncephalastrum</taxon>
    </lineage>
</organism>
<reference evidence="19 20" key="1">
    <citation type="submission" date="2016-07" db="EMBL/GenBank/DDBJ databases">
        <title>Pervasive Adenine N6-methylation of Active Genes in Fungi.</title>
        <authorList>
            <consortium name="DOE Joint Genome Institute"/>
            <person name="Mondo S.J."/>
            <person name="Dannebaum R.O."/>
            <person name="Kuo R.C."/>
            <person name="Labutti K."/>
            <person name="Haridas S."/>
            <person name="Kuo A."/>
            <person name="Salamov A."/>
            <person name="Ahrendt S.R."/>
            <person name="Lipzen A."/>
            <person name="Sullivan W."/>
            <person name="Andreopoulos W.B."/>
            <person name="Clum A."/>
            <person name="Lindquist E."/>
            <person name="Daum C."/>
            <person name="Ramamoorthy G.K."/>
            <person name="Gryganskyi A."/>
            <person name="Culley D."/>
            <person name="Magnuson J.K."/>
            <person name="James T.Y."/>
            <person name="O'Malley M.A."/>
            <person name="Stajich J.E."/>
            <person name="Spatafora J.W."/>
            <person name="Visel A."/>
            <person name="Grigoriev I.V."/>
        </authorList>
    </citation>
    <scope>NUCLEOTIDE SEQUENCE [LARGE SCALE GENOMIC DNA]</scope>
    <source>
        <strain evidence="19 20">NRRL 2496</strain>
    </source>
</reference>
<evidence type="ECO:0000256" key="6">
    <source>
        <dbReference type="ARBA" id="ARBA00022660"/>
    </source>
</evidence>
<evidence type="ECO:0000256" key="12">
    <source>
        <dbReference type="ARBA" id="ARBA00023128"/>
    </source>
</evidence>
<evidence type="ECO:0000313" key="19">
    <source>
        <dbReference type="EMBL" id="ORY95281.1"/>
    </source>
</evidence>
<protein>
    <recommendedName>
        <fullName evidence="4">NADH dehydrogenase [ubiquinone] 1 beta subcomplex subunit 11, mitochondrial</fullName>
    </recommendedName>
    <alternativeName>
        <fullName evidence="15">Complex I-ESSS</fullName>
    </alternativeName>
    <alternativeName>
        <fullName evidence="14">NADH-ubiquinone oxidoreductase ESSS subunit</fullName>
    </alternativeName>
</protein>
<evidence type="ECO:0000256" key="17">
    <source>
        <dbReference type="SAM" id="MobiDB-lite"/>
    </source>
</evidence>
<proteinExistence type="inferred from homology"/>
<evidence type="ECO:0000256" key="3">
    <source>
        <dbReference type="ARBA" id="ARBA00008915"/>
    </source>
</evidence>
<accession>A0A1X2H9D1</accession>
<comment type="subcellular location">
    <subcellularLocation>
        <location evidence="2">Mitochondrion inner membrane</location>
        <topology evidence="2">Single-pass membrane protein</topology>
    </subcellularLocation>
</comment>
<dbReference type="OrthoDB" id="2147978at2759"/>
<keyword evidence="12" id="KW-0496">Mitochondrion</keyword>
<dbReference type="AlphaFoldDB" id="A0A1X2H9D1"/>
<comment type="similarity">
    <text evidence="3">Belongs to the complex I NDUFB11 subunit family.</text>
</comment>
<keyword evidence="11 18" id="KW-1133">Transmembrane helix</keyword>